<dbReference type="SUPFAM" id="SSF109604">
    <property type="entry name" value="HD-domain/PDEase-like"/>
    <property type="match status" value="1"/>
</dbReference>
<evidence type="ECO:0000259" key="2">
    <source>
        <dbReference type="PROSITE" id="PS51831"/>
    </source>
</evidence>
<dbReference type="PROSITE" id="PS51831">
    <property type="entry name" value="HD"/>
    <property type="match status" value="1"/>
</dbReference>
<evidence type="ECO:0000313" key="4">
    <source>
        <dbReference type="Proteomes" id="UP001300383"/>
    </source>
</evidence>
<sequence>MKYIEILREGERVSEVYLCKTKQIAKTKMGKTYYSLTLQDKTGTVDAKIWDLSAGIDHFEALSYIKIDGDVTSFQGALQINIRRLRVASEGEYNPADYLPVSSKDIGQMYGELLGFVKSIKNEKLRTLAESFFVNDTEFVKEFRSHSAAKTVHHGFVGGLLEHTLSVVKLCDFYCVHYPILKRDLLIAAALFHDIGKTRELSDFPENAYTDEGQLLGHIVIGTLMVDEKIRRIPGFPAKTAAELKHCILAHHGEFEYGSPKKPALAEAVALNFADNTDAKMQTLTELFDSNAGNHDWLGFNRLLDSNVRMTTEL</sequence>
<dbReference type="SUPFAM" id="SSF50249">
    <property type="entry name" value="Nucleic acid-binding proteins"/>
    <property type="match status" value="1"/>
</dbReference>
<evidence type="ECO:0000313" key="3">
    <source>
        <dbReference type="EMBL" id="MDI9243090.1"/>
    </source>
</evidence>
<dbReference type="CDD" id="cd04492">
    <property type="entry name" value="YhaM_OBF_like"/>
    <property type="match status" value="1"/>
</dbReference>
<dbReference type="GO" id="GO:0031125">
    <property type="term" value="P:rRNA 3'-end processing"/>
    <property type="evidence" value="ECO:0007669"/>
    <property type="project" value="TreeGrafter"/>
</dbReference>
<dbReference type="Pfam" id="PF01966">
    <property type="entry name" value="HD"/>
    <property type="match status" value="1"/>
</dbReference>
<dbReference type="InterPro" id="IPR006674">
    <property type="entry name" value="HD_domain"/>
</dbReference>
<dbReference type="Gene3D" id="1.10.3210.10">
    <property type="entry name" value="Hypothetical protein af1432"/>
    <property type="match status" value="1"/>
</dbReference>
<dbReference type="InterPro" id="IPR050798">
    <property type="entry name" value="YhaM_exoribonuc/phosphodiest"/>
</dbReference>
<gene>
    <name evidence="3" type="ORF">QJ036_11500</name>
</gene>
<organism evidence="3 4">
    <name type="scientific">Fusibacillus kribbianus</name>
    <dbReference type="NCBI Taxonomy" id="3044208"/>
    <lineage>
        <taxon>Bacteria</taxon>
        <taxon>Bacillati</taxon>
        <taxon>Bacillota</taxon>
        <taxon>Clostridia</taxon>
        <taxon>Lachnospirales</taxon>
        <taxon>Lachnospiraceae</taxon>
        <taxon>Fusibacillus</taxon>
    </lineage>
</organism>
<dbReference type="SMART" id="SM00471">
    <property type="entry name" value="HDc"/>
    <property type="match status" value="1"/>
</dbReference>
<dbReference type="InterPro" id="IPR012340">
    <property type="entry name" value="NA-bd_OB-fold"/>
</dbReference>
<dbReference type="CDD" id="cd00077">
    <property type="entry name" value="HDc"/>
    <property type="match status" value="1"/>
</dbReference>
<dbReference type="Proteomes" id="UP001300383">
    <property type="component" value="Unassembled WGS sequence"/>
</dbReference>
<name>A0AAP4BC90_9FIRM</name>
<dbReference type="InterPro" id="IPR003607">
    <property type="entry name" value="HD/PDEase_dom"/>
</dbReference>
<dbReference type="PANTHER" id="PTHR37294:SF1">
    <property type="entry name" value="3'-5' EXORIBONUCLEASE YHAM"/>
    <property type="match status" value="1"/>
</dbReference>
<dbReference type="NCBIfam" id="TIGR00277">
    <property type="entry name" value="HDIG"/>
    <property type="match status" value="1"/>
</dbReference>
<protein>
    <submittedName>
        <fullName evidence="3">HD domain-containing protein</fullName>
    </submittedName>
</protein>
<dbReference type="RefSeq" id="WP_283231513.1">
    <property type="nucleotide sequence ID" value="NZ_JASGBQ010000024.1"/>
</dbReference>
<keyword evidence="1" id="KW-0378">Hydrolase</keyword>
<reference evidence="3 4" key="1">
    <citation type="submission" date="2023-05" db="EMBL/GenBank/DDBJ databases">
        <title>[ruminococcus] sp. nov., isolated from a pig farm feces dump.</title>
        <authorList>
            <person name="Chang Y.-H."/>
        </authorList>
    </citation>
    <scope>NUCLEOTIDE SEQUENCE [LARGE SCALE GENOMIC DNA]</scope>
    <source>
        <strain evidence="3 4">YH-rum2234</strain>
    </source>
</reference>
<comment type="caution">
    <text evidence="3">The sequence shown here is derived from an EMBL/GenBank/DDBJ whole genome shotgun (WGS) entry which is preliminary data.</text>
</comment>
<dbReference type="InterPro" id="IPR006675">
    <property type="entry name" value="HDIG_dom"/>
</dbReference>
<dbReference type="EMBL" id="JASGBQ010000024">
    <property type="protein sequence ID" value="MDI9243090.1"/>
    <property type="molecule type" value="Genomic_DNA"/>
</dbReference>
<feature type="domain" description="HD" evidence="2">
    <location>
        <begin position="160"/>
        <end position="280"/>
    </location>
</feature>
<evidence type="ECO:0000256" key="1">
    <source>
        <dbReference type="ARBA" id="ARBA00022801"/>
    </source>
</evidence>
<dbReference type="AlphaFoldDB" id="A0AAP4BC90"/>
<keyword evidence="4" id="KW-1185">Reference proteome</keyword>
<proteinExistence type="predicted"/>
<accession>A0AAP4BC90</accession>
<dbReference type="Gene3D" id="2.40.50.140">
    <property type="entry name" value="Nucleic acid-binding proteins"/>
    <property type="match status" value="1"/>
</dbReference>
<dbReference type="GO" id="GO:0016787">
    <property type="term" value="F:hydrolase activity"/>
    <property type="evidence" value="ECO:0007669"/>
    <property type="project" value="UniProtKB-KW"/>
</dbReference>
<dbReference type="PANTHER" id="PTHR37294">
    <property type="entry name" value="3'-5' EXORIBONUCLEASE YHAM"/>
    <property type="match status" value="1"/>
</dbReference>